<feature type="compositionally biased region" description="Basic and acidic residues" evidence="1">
    <location>
        <begin position="236"/>
        <end position="247"/>
    </location>
</feature>
<dbReference type="Proteomes" id="UP000198341">
    <property type="component" value="Chromosome 15"/>
</dbReference>
<feature type="region of interest" description="Disordered" evidence="1">
    <location>
        <begin position="216"/>
        <end position="258"/>
    </location>
</feature>
<evidence type="ECO:0000313" key="3">
    <source>
        <dbReference type="Proteomes" id="UP000198341"/>
    </source>
</evidence>
<name>K8EP81_9CHLO</name>
<protein>
    <submittedName>
        <fullName evidence="2">Uncharacterized protein</fullName>
    </submittedName>
</protein>
<dbReference type="GeneID" id="19011482"/>
<evidence type="ECO:0000313" key="2">
    <source>
        <dbReference type="EMBL" id="CCO20042.1"/>
    </source>
</evidence>
<sequence>MGFATAASVTKESEDVNVYSSYVANFLSNASWNVHSFEQKSSSEKLKAELNFLFSFSHVARRHKMREVPQHKFYVWLLDIIRRDRSGSEQPLDDMNCIRQAVNIMRDLFDVAPNIIWNSRKKELTTNIHAWTPLDSEERRANDSMNASLMSPRDKTFNLGGSVGASRGIGGFRDTEERETLKNATFFVSTHHRNTGPREDWKSFVSLIEESMYTPEQIEKMNRSSRAATALRKSRRGDEKEKDKEQNEKEEEEEEAKTTCSYDQCFGSTLLLGHVAYVLEYDLTVRKAYAITERKKNTRKALENVFDIFKHSLVYRLFSIEADQTDVLRKLAHAVMRGCVEDEDSLEKLIGGGAKKTTPEELARFKRIDASTKELSKSAASIMNTLLSSVWDLKEANIALSKFALSQQRESSASLSPLGASVTARKSVFDRMEDNVFDAIKDVVLVEANKNKYGGYKFAANYLRSLGSDEVKLEMFRRCMMEKVDTSRIGTNIARDKFPAFSKDDKVELVDELGTLLCENYKETRGAVKDKLFNLVNLVSSSSKVLLENNDDSRKKQKLVAAHVELEKQISMGSTTSKEAESRANFVSSVVLGL</sequence>
<organism evidence="2 3">
    <name type="scientific">Bathycoccus prasinos</name>
    <dbReference type="NCBI Taxonomy" id="41875"/>
    <lineage>
        <taxon>Eukaryota</taxon>
        <taxon>Viridiplantae</taxon>
        <taxon>Chlorophyta</taxon>
        <taxon>Mamiellophyceae</taxon>
        <taxon>Mamiellales</taxon>
        <taxon>Bathycoccaceae</taxon>
        <taxon>Bathycoccus</taxon>
    </lineage>
</organism>
<proteinExistence type="predicted"/>
<keyword evidence="3" id="KW-1185">Reference proteome</keyword>
<accession>K8EP81</accession>
<gene>
    <name evidence="2" type="ordered locus">Bathy15g00020</name>
</gene>
<dbReference type="AlphaFoldDB" id="K8EP81"/>
<dbReference type="KEGG" id="bpg:Bathy15g00020"/>
<evidence type="ECO:0000256" key="1">
    <source>
        <dbReference type="SAM" id="MobiDB-lite"/>
    </source>
</evidence>
<dbReference type="RefSeq" id="XP_007508956.1">
    <property type="nucleotide sequence ID" value="XM_007508894.1"/>
</dbReference>
<reference evidence="2 3" key="1">
    <citation type="submission" date="2011-10" db="EMBL/GenBank/DDBJ databases">
        <authorList>
            <person name="Genoscope - CEA"/>
        </authorList>
    </citation>
    <scope>NUCLEOTIDE SEQUENCE [LARGE SCALE GENOMIC DNA]</scope>
    <source>
        <strain evidence="2 3">RCC 1105</strain>
    </source>
</reference>
<dbReference type="EMBL" id="FO082264">
    <property type="protein sequence ID" value="CCO20042.1"/>
    <property type="molecule type" value="Genomic_DNA"/>
</dbReference>